<comment type="caution">
    <text evidence="3">The sequence shown here is derived from an EMBL/GenBank/DDBJ whole genome shotgun (WGS) entry which is preliminary data.</text>
</comment>
<sequence>MTDFTQQPFADAEFLDNPQARCPCILLLDVSASMTGAPMEQLNQGLLHLQEEIQSDSLAAKRVEFAIVTFGPVKTEVDFTSATQFFPPHLETQGNTPMGEAIETALQMLSERKERYRTNGVSFYRPWVFLITDGAPTDSWQRAAQLVREGEAAKSFMFYAVGVENADMSTLSQIAVRHPLKLKGLQFSEFFQWLSNSLSAMSRSNPGEQVPLENPTAPDGWAVAG</sequence>
<dbReference type="SMART" id="SM00327">
    <property type="entry name" value="VWA"/>
    <property type="match status" value="1"/>
</dbReference>
<dbReference type="PROSITE" id="PS50234">
    <property type="entry name" value="VWFA"/>
    <property type="match status" value="1"/>
</dbReference>
<dbReference type="InterPro" id="IPR036465">
    <property type="entry name" value="vWFA_dom_sf"/>
</dbReference>
<dbReference type="Proteomes" id="UP000240212">
    <property type="component" value="Unassembled WGS sequence"/>
</dbReference>
<dbReference type="PIRSF" id="PIRSF020634">
    <property type="entry name" value="TerY_vWA"/>
    <property type="match status" value="1"/>
</dbReference>
<evidence type="ECO:0000259" key="2">
    <source>
        <dbReference type="PROSITE" id="PS50234"/>
    </source>
</evidence>
<dbReference type="Pfam" id="PF00092">
    <property type="entry name" value="VWA"/>
    <property type="match status" value="1"/>
</dbReference>
<dbReference type="InterPro" id="IPR011392">
    <property type="entry name" value="Tellurite-R_TerY"/>
</dbReference>
<name>A0A2P8VJP3_9ENTR</name>
<dbReference type="Gene3D" id="3.40.50.410">
    <property type="entry name" value="von Willebrand factor, type A domain"/>
    <property type="match status" value="1"/>
</dbReference>
<dbReference type="SUPFAM" id="SSF53300">
    <property type="entry name" value="vWA-like"/>
    <property type="match status" value="1"/>
</dbReference>
<gene>
    <name evidence="3" type="ORF">C7G83_11515</name>
</gene>
<reference evidence="3 4" key="1">
    <citation type="submission" date="2018-03" db="EMBL/GenBank/DDBJ databases">
        <title>Draft genome sequence of the first documented clinical Siccibacter turicensis isolate in Austria.</title>
        <authorList>
            <person name="Lepuschitz S."/>
            <person name="Pekard-Amenitsch S."/>
            <person name="Haunold R."/>
            <person name="Schill S."/>
            <person name="Mach R."/>
            <person name="Allerberger F."/>
            <person name="Ruppitsch W."/>
            <person name="Forsythe S.J."/>
        </authorList>
    </citation>
    <scope>NUCLEOTIDE SEQUENCE [LARGE SCALE GENOMIC DNA]</scope>
    <source>
        <strain evidence="3 4">6100069499-17</strain>
    </source>
</reference>
<evidence type="ECO:0000313" key="3">
    <source>
        <dbReference type="EMBL" id="PSN07746.1"/>
    </source>
</evidence>
<protein>
    <recommendedName>
        <fullName evidence="2">VWFA domain-containing protein</fullName>
    </recommendedName>
</protein>
<dbReference type="InterPro" id="IPR002035">
    <property type="entry name" value="VWF_A"/>
</dbReference>
<dbReference type="EMBL" id="PYEP01000004">
    <property type="protein sequence ID" value="PSN07746.1"/>
    <property type="molecule type" value="Genomic_DNA"/>
</dbReference>
<dbReference type="AlphaFoldDB" id="A0A2P8VJP3"/>
<keyword evidence="4" id="KW-1185">Reference proteome</keyword>
<dbReference type="RefSeq" id="WP_106877343.1">
    <property type="nucleotide sequence ID" value="NZ_PYEP01000004.1"/>
</dbReference>
<proteinExistence type="predicted"/>
<feature type="domain" description="VWFA" evidence="2">
    <location>
        <begin position="23"/>
        <end position="201"/>
    </location>
</feature>
<evidence type="ECO:0000313" key="4">
    <source>
        <dbReference type="Proteomes" id="UP000240212"/>
    </source>
</evidence>
<feature type="region of interest" description="Disordered" evidence="1">
    <location>
        <begin position="204"/>
        <end position="225"/>
    </location>
</feature>
<dbReference type="STRING" id="1388748.GCA_000463155_02024"/>
<evidence type="ECO:0000256" key="1">
    <source>
        <dbReference type="SAM" id="MobiDB-lite"/>
    </source>
</evidence>
<organism evidence="3 4">
    <name type="scientific">Siccibacter turicensis</name>
    <dbReference type="NCBI Taxonomy" id="357233"/>
    <lineage>
        <taxon>Bacteria</taxon>
        <taxon>Pseudomonadati</taxon>
        <taxon>Pseudomonadota</taxon>
        <taxon>Gammaproteobacteria</taxon>
        <taxon>Enterobacterales</taxon>
        <taxon>Enterobacteriaceae</taxon>
        <taxon>Siccibacter</taxon>
    </lineage>
</organism>
<accession>A0A2P8VJP3</accession>
<dbReference type="OrthoDB" id="9806395at2"/>